<dbReference type="AlphaFoldDB" id="A0A0F8Y777"/>
<accession>A0A0F8Y777</accession>
<organism evidence="1">
    <name type="scientific">marine sediment metagenome</name>
    <dbReference type="NCBI Taxonomy" id="412755"/>
    <lineage>
        <taxon>unclassified sequences</taxon>
        <taxon>metagenomes</taxon>
        <taxon>ecological metagenomes</taxon>
    </lineage>
</organism>
<protein>
    <submittedName>
        <fullName evidence="1">Uncharacterized protein</fullName>
    </submittedName>
</protein>
<proteinExistence type="predicted"/>
<gene>
    <name evidence="1" type="ORF">LCGC14_2856070</name>
</gene>
<reference evidence="1" key="1">
    <citation type="journal article" date="2015" name="Nature">
        <title>Complex archaea that bridge the gap between prokaryotes and eukaryotes.</title>
        <authorList>
            <person name="Spang A."/>
            <person name="Saw J.H."/>
            <person name="Jorgensen S.L."/>
            <person name="Zaremba-Niedzwiedzka K."/>
            <person name="Martijn J."/>
            <person name="Lind A.E."/>
            <person name="van Eijk R."/>
            <person name="Schleper C."/>
            <person name="Guy L."/>
            <person name="Ettema T.J."/>
        </authorList>
    </citation>
    <scope>NUCLEOTIDE SEQUENCE</scope>
</reference>
<comment type="caution">
    <text evidence="1">The sequence shown here is derived from an EMBL/GenBank/DDBJ whole genome shotgun (WGS) entry which is preliminary data.</text>
</comment>
<dbReference type="EMBL" id="LAZR01055073">
    <property type="protein sequence ID" value="KKK77193.1"/>
    <property type="molecule type" value="Genomic_DNA"/>
</dbReference>
<evidence type="ECO:0000313" key="1">
    <source>
        <dbReference type="EMBL" id="KKK77193.1"/>
    </source>
</evidence>
<sequence length="87" mass="9506">MRDHTGCDGLGVRCVVVGARRGDQVLPTQAAQHAGRTIRASGPIFSLCRKCGFQMLRARHAIEERGVHAVTCARVRPRRRIIVSAGM</sequence>
<name>A0A0F8Y777_9ZZZZ</name>